<proteinExistence type="inferred from homology"/>
<feature type="compositionally biased region" description="Polar residues" evidence="7">
    <location>
        <begin position="191"/>
        <end position="209"/>
    </location>
</feature>
<feature type="compositionally biased region" description="Polar residues" evidence="7">
    <location>
        <begin position="557"/>
        <end position="569"/>
    </location>
</feature>
<dbReference type="GO" id="GO:0005737">
    <property type="term" value="C:cytoplasm"/>
    <property type="evidence" value="ECO:0007669"/>
    <property type="project" value="UniProtKB-SubCell"/>
</dbReference>
<feature type="region of interest" description="Disordered" evidence="7">
    <location>
        <begin position="266"/>
        <end position="332"/>
    </location>
</feature>
<dbReference type="Pfam" id="PF01417">
    <property type="entry name" value="ENTH"/>
    <property type="match status" value="1"/>
</dbReference>
<evidence type="ECO:0000256" key="3">
    <source>
        <dbReference type="ARBA" id="ARBA00022490"/>
    </source>
</evidence>
<dbReference type="PANTHER" id="PTHR12276:SF112">
    <property type="entry name" value="EPSIN 3A-RELATED"/>
    <property type="match status" value="1"/>
</dbReference>
<feature type="region of interest" description="Disordered" evidence="7">
    <location>
        <begin position="349"/>
        <end position="500"/>
    </location>
</feature>
<gene>
    <name evidence="9" type="ORF">ACEWY4_003393</name>
</gene>
<dbReference type="SMART" id="SM00273">
    <property type="entry name" value="ENTH"/>
    <property type="match status" value="1"/>
</dbReference>
<keyword evidence="6" id="KW-0446">Lipid-binding</keyword>
<feature type="domain" description="ENTH" evidence="8">
    <location>
        <begin position="12"/>
        <end position="144"/>
    </location>
</feature>
<protein>
    <recommendedName>
        <fullName evidence="8">ENTH domain-containing protein</fullName>
    </recommendedName>
</protein>
<evidence type="ECO:0000256" key="5">
    <source>
        <dbReference type="ARBA" id="ARBA00022737"/>
    </source>
</evidence>
<feature type="compositionally biased region" description="Basic and acidic residues" evidence="7">
    <location>
        <begin position="297"/>
        <end position="311"/>
    </location>
</feature>
<dbReference type="InterPro" id="IPR013809">
    <property type="entry name" value="ENTH"/>
</dbReference>
<dbReference type="Gene3D" id="1.25.40.90">
    <property type="match status" value="1"/>
</dbReference>
<feature type="region of interest" description="Disordered" evidence="7">
    <location>
        <begin position="541"/>
        <end position="653"/>
    </location>
</feature>
<evidence type="ECO:0000256" key="2">
    <source>
        <dbReference type="ARBA" id="ARBA00010130"/>
    </source>
</evidence>
<keyword evidence="3" id="KW-0963">Cytoplasm</keyword>
<keyword evidence="4" id="KW-0597">Phosphoprotein</keyword>
<evidence type="ECO:0000256" key="1">
    <source>
        <dbReference type="ARBA" id="ARBA00004496"/>
    </source>
</evidence>
<dbReference type="AlphaFoldDB" id="A0ABD1KR38"/>
<keyword evidence="10" id="KW-1185">Reference proteome</keyword>
<dbReference type="CDD" id="cd16990">
    <property type="entry name" value="ENTH_Epsin"/>
    <property type="match status" value="1"/>
</dbReference>
<dbReference type="InterPro" id="IPR003903">
    <property type="entry name" value="UIM_dom"/>
</dbReference>
<dbReference type="EMBL" id="JBHFQA010000003">
    <property type="protein sequence ID" value="KAL2101632.1"/>
    <property type="molecule type" value="Genomic_DNA"/>
</dbReference>
<dbReference type="SMART" id="SM00726">
    <property type="entry name" value="UIM"/>
    <property type="match status" value="4"/>
</dbReference>
<comment type="subcellular location">
    <subcellularLocation>
        <location evidence="1">Cytoplasm</location>
    </subcellularLocation>
</comment>
<accession>A0ABD1KR38</accession>
<dbReference type="PANTHER" id="PTHR12276">
    <property type="entry name" value="EPSIN/ENT-RELATED"/>
    <property type="match status" value="1"/>
</dbReference>
<comment type="similarity">
    <text evidence="2">Belongs to the epsin family.</text>
</comment>
<dbReference type="FunFam" id="1.25.40.90:FF:000002">
    <property type="entry name" value="epsin-2 isoform X1"/>
    <property type="match status" value="1"/>
</dbReference>
<dbReference type="PROSITE" id="PS50942">
    <property type="entry name" value="ENTH"/>
    <property type="match status" value="1"/>
</dbReference>
<sequence>MTTSSLRRSVKNIVNNYTDAEIKVREATSNDPWGPPTSLMAEIADMTFNVVAFTEVMGMIWKRLNDHGKNWRHVYKALMLLDYLIKTGSERVAQQCKENIYAIQTLRDFQYIDRDGQDQGIHVRERAKQLVSLIRDDERLRHERAQAHKTRERMAGTSLGYGSLPPPYPGRRTSQPSMGALYGDEHGRSRGSPSSYNSPDLEQARPQTSGEEELQLQLALAMSREESEKVGQPPHPKPERHTATPASPPPAVDIDEQTQLQIAMSLSKEEAMKPRPPPPAALDMDEETQLQLALSLSKEEHQQEQRSRQGDESMLQKALEESKREMEAKKGGHSAMMDLVDIFAPAPGEAASAHPWDLASGGDGRATASGGSLLSDPWDSLEGSSARGASGSWLVPPSVSGAGRPQQPWDQRSGPADPWDAPQSGRSSQAGQMWSSPAHKGSAGVDLFTAPAESKRPVGALKPSSPRAGSPSDADLFDDAMDGGQVNVNGHDGGSPELFDMSRLGESLVDPKPRACRTPEAFLGPAAASLVNLDSLIPVSPAPKTLNPFLTGPAAPATSNPFQSEQPRLTLNEMRPNATSPAPQSGSLPYSASLPLPSNQQPSSLPSSLTQPAANAARPLDLPGNLPQPLLPLSSAATLGPPGADQQNQNPFL</sequence>
<keyword evidence="5" id="KW-0677">Repeat</keyword>
<feature type="compositionally biased region" description="Low complexity" evidence="7">
    <location>
        <begin position="585"/>
        <end position="642"/>
    </location>
</feature>
<dbReference type="Proteomes" id="UP001591681">
    <property type="component" value="Unassembled WGS sequence"/>
</dbReference>
<evidence type="ECO:0000259" key="8">
    <source>
        <dbReference type="PROSITE" id="PS50942"/>
    </source>
</evidence>
<evidence type="ECO:0000256" key="4">
    <source>
        <dbReference type="ARBA" id="ARBA00022553"/>
    </source>
</evidence>
<evidence type="ECO:0000256" key="7">
    <source>
        <dbReference type="SAM" id="MobiDB-lite"/>
    </source>
</evidence>
<name>A0ABD1KR38_9TELE</name>
<evidence type="ECO:0000313" key="10">
    <source>
        <dbReference type="Proteomes" id="UP001591681"/>
    </source>
</evidence>
<dbReference type="InterPro" id="IPR008942">
    <property type="entry name" value="ENTH_VHS"/>
</dbReference>
<feature type="compositionally biased region" description="Polar residues" evidence="7">
    <location>
        <begin position="424"/>
        <end position="435"/>
    </location>
</feature>
<dbReference type="SUPFAM" id="SSF48464">
    <property type="entry name" value="ENTH/VHS domain"/>
    <property type="match status" value="1"/>
</dbReference>
<dbReference type="PROSITE" id="PS50330">
    <property type="entry name" value="UIM"/>
    <property type="match status" value="3"/>
</dbReference>
<comment type="caution">
    <text evidence="9">The sequence shown here is derived from an EMBL/GenBank/DDBJ whole genome shotgun (WGS) entry which is preliminary data.</text>
</comment>
<feature type="region of interest" description="Disordered" evidence="7">
    <location>
        <begin position="141"/>
        <end position="252"/>
    </location>
</feature>
<evidence type="ECO:0000256" key="6">
    <source>
        <dbReference type="ARBA" id="ARBA00023121"/>
    </source>
</evidence>
<reference evidence="9 10" key="1">
    <citation type="submission" date="2024-09" db="EMBL/GenBank/DDBJ databases">
        <title>A chromosome-level genome assembly of Gray's grenadier anchovy, Coilia grayii.</title>
        <authorList>
            <person name="Fu Z."/>
        </authorList>
    </citation>
    <scope>NUCLEOTIDE SEQUENCE [LARGE SCALE GENOMIC DNA]</scope>
    <source>
        <strain evidence="9">G4</strain>
        <tissue evidence="9">Muscle</tissue>
    </source>
</reference>
<dbReference type="GO" id="GO:0008289">
    <property type="term" value="F:lipid binding"/>
    <property type="evidence" value="ECO:0007669"/>
    <property type="project" value="UniProtKB-KW"/>
</dbReference>
<feature type="compositionally biased region" description="Basic and acidic residues" evidence="7">
    <location>
        <begin position="318"/>
        <end position="330"/>
    </location>
</feature>
<evidence type="ECO:0000313" key="9">
    <source>
        <dbReference type="EMBL" id="KAL2101632.1"/>
    </source>
</evidence>
<organism evidence="9 10">
    <name type="scientific">Coilia grayii</name>
    <name type="common">Gray's grenadier anchovy</name>
    <dbReference type="NCBI Taxonomy" id="363190"/>
    <lineage>
        <taxon>Eukaryota</taxon>
        <taxon>Metazoa</taxon>
        <taxon>Chordata</taxon>
        <taxon>Craniata</taxon>
        <taxon>Vertebrata</taxon>
        <taxon>Euteleostomi</taxon>
        <taxon>Actinopterygii</taxon>
        <taxon>Neopterygii</taxon>
        <taxon>Teleostei</taxon>
        <taxon>Clupei</taxon>
        <taxon>Clupeiformes</taxon>
        <taxon>Clupeoidei</taxon>
        <taxon>Engraulidae</taxon>
        <taxon>Coilinae</taxon>
        <taxon>Coilia</taxon>
    </lineage>
</organism>
<dbReference type="Pfam" id="PF02809">
    <property type="entry name" value="UIM"/>
    <property type="match status" value="4"/>
</dbReference>